<gene>
    <name evidence="15" type="ORF">Voc01_003520</name>
</gene>
<dbReference type="InterPro" id="IPR004101">
    <property type="entry name" value="Mur_ligase_C"/>
</dbReference>
<comment type="caution">
    <text evidence="15">The sequence shown here is derived from an EMBL/GenBank/DDBJ whole genome shotgun (WGS) entry which is preliminary data.</text>
</comment>
<dbReference type="InterPro" id="IPR013221">
    <property type="entry name" value="Mur_ligase_cen"/>
</dbReference>
<dbReference type="EMBL" id="BOPH01000003">
    <property type="protein sequence ID" value="GIJ65435.1"/>
    <property type="molecule type" value="Genomic_DNA"/>
</dbReference>
<evidence type="ECO:0000256" key="2">
    <source>
        <dbReference type="ARBA" id="ARBA00009060"/>
    </source>
</evidence>
<dbReference type="InterPro" id="IPR011761">
    <property type="entry name" value="ATP-grasp"/>
</dbReference>
<sequence>MRIEATRRLRGPNVYLDRPVMIARMYMEDLGGRETHELPQFNHTLLTTLPGLADHHCATGGPGGFVYRLEHGTYFGHVTEHVAIELSVLIGREINFGRTVAAPPGYDVVIECPVEEPPDCRIGEDLLQLAADIVLEIIEGSTAPAVAERLAPIAERWENARPGPTTSAIAAAAFLRGLPVERLDDLSLLRIGYGRHRRLVWAAMTDSTSAIGVDIAGDKQLTRRLLADAAVPVPPGGIATTAEQALEIFRTIGEPAVAKPRHGRQGSHVHLGLRTADMVRAAFQSVVSAGESEVLIERQFAGRDYRVLMVHGQLVAAAERVPAHVVGDGMSSISQLVAVANRDPRRGDGHTRSLTKLSIDDAQLRRIGYTADAVPADGELVWLRANANLSTGGTSRDVTASVHPDVRDLCARAAAQIGLDIAGVDLRLPDISAPMAPDRPAADTCGIIEINAAPGLRMHLEPAEGPPRPVATAIMDALYPFDATGRIPIVSIAGTNGKTTVARLVAHTLSRSGRHVGLTTTDGIYLNGRLAQAADASGPRSAQVVLGDPGIDCAVLETARGGLLRQGLGYDWSDIGVITNLSPDHLGQDGVETMDDMVHVKSLIAERVRDGGTLVLNADDALVRDLIVRPRIRAAHKNLVWFGLDARSQLIERHVSNGGTAYVMSDGYLMERAGTVTTRLLPVTDVPGGFAGAARFAAANALAAAAAARAMGLAVSEIGEALASFDAAHDNPGRGQLFEVGGVHLLVDYAHNPAAIAAVAGLVETIWGTEHAVAAVTLPGDRRDDLIADCARAVADGFHRVVLYEDCDLRGRAHGEVAEIVRGEIAARRPELAATTVTTVAEAVPVALAMANPGDVVVILYEALGPLLEVLDTLGARAVTQPRELARLRAVSHV</sequence>
<dbReference type="Gene3D" id="3.40.1190.10">
    <property type="entry name" value="Mur-like, catalytic domain"/>
    <property type="match status" value="1"/>
</dbReference>
<dbReference type="InterPro" id="IPR036615">
    <property type="entry name" value="Mur_ligase_C_dom_sf"/>
</dbReference>
<dbReference type="PANTHER" id="PTHR23135">
    <property type="entry name" value="MUR LIGASE FAMILY MEMBER"/>
    <property type="match status" value="1"/>
</dbReference>
<evidence type="ECO:0000256" key="13">
    <source>
        <dbReference type="PROSITE-ProRule" id="PRU00409"/>
    </source>
</evidence>
<dbReference type="GO" id="GO:0005524">
    <property type="term" value="F:ATP binding"/>
    <property type="evidence" value="ECO:0007669"/>
    <property type="project" value="UniProtKB-UniRule"/>
</dbReference>
<comment type="function">
    <text evidence="1">Catalyzes the ATP-dependent polymerization of arginine and aspartate to multi-L-arginyl-poly-L-aspartic acid (cyanophycin; a water-insoluble reserve polymer).</text>
</comment>
<dbReference type="EC" id="6.3.2.30" evidence="4"/>
<evidence type="ECO:0000256" key="11">
    <source>
        <dbReference type="ARBA" id="ARBA00048094"/>
    </source>
</evidence>
<keyword evidence="16" id="KW-1185">Reference proteome</keyword>
<keyword evidence="7" id="KW-0436">Ligase</keyword>
<evidence type="ECO:0000256" key="6">
    <source>
        <dbReference type="ARBA" id="ARBA00022036"/>
    </source>
</evidence>
<dbReference type="GO" id="GO:0071161">
    <property type="term" value="F:cyanophycin synthetase activity (L-arginine-adding)"/>
    <property type="evidence" value="ECO:0007669"/>
    <property type="project" value="UniProtKB-EC"/>
</dbReference>
<dbReference type="Pfam" id="PF02875">
    <property type="entry name" value="Mur_ligase_C"/>
    <property type="match status" value="1"/>
</dbReference>
<comment type="catalytic activity">
    <reaction evidence="12">
        <text>[L-4-(L-arginin-2-N-yl)aspartate](n) + L-aspartate + ATP = [L-4-(L-arginin-2-N-yl)aspartate](n)-L-aspartate + ADP + phosphate + H(+)</text>
        <dbReference type="Rhea" id="RHEA:13277"/>
        <dbReference type="Rhea" id="RHEA-COMP:13728"/>
        <dbReference type="Rhea" id="RHEA-COMP:13733"/>
        <dbReference type="ChEBI" id="CHEBI:15378"/>
        <dbReference type="ChEBI" id="CHEBI:29991"/>
        <dbReference type="ChEBI" id="CHEBI:30616"/>
        <dbReference type="ChEBI" id="CHEBI:43474"/>
        <dbReference type="ChEBI" id="CHEBI:137986"/>
        <dbReference type="ChEBI" id="CHEBI:137990"/>
        <dbReference type="ChEBI" id="CHEBI:456216"/>
        <dbReference type="EC" id="6.3.2.29"/>
    </reaction>
</comment>
<dbReference type="PANTHER" id="PTHR23135:SF18">
    <property type="entry name" value="CYANOPHYCIN SYNTHETASE"/>
    <property type="match status" value="1"/>
</dbReference>
<evidence type="ECO:0000259" key="14">
    <source>
        <dbReference type="PROSITE" id="PS50975"/>
    </source>
</evidence>
<comment type="subunit">
    <text evidence="3">Homodimer.</text>
</comment>
<dbReference type="Gene3D" id="3.90.190.20">
    <property type="entry name" value="Mur ligase, C-terminal domain"/>
    <property type="match status" value="1"/>
</dbReference>
<evidence type="ECO:0000256" key="1">
    <source>
        <dbReference type="ARBA" id="ARBA00003184"/>
    </source>
</evidence>
<organism evidence="15 16">
    <name type="scientific">Virgisporangium ochraceum</name>
    <dbReference type="NCBI Taxonomy" id="65505"/>
    <lineage>
        <taxon>Bacteria</taxon>
        <taxon>Bacillati</taxon>
        <taxon>Actinomycetota</taxon>
        <taxon>Actinomycetes</taxon>
        <taxon>Micromonosporales</taxon>
        <taxon>Micromonosporaceae</taxon>
        <taxon>Virgisporangium</taxon>
    </lineage>
</organism>
<keyword evidence="9 13" id="KW-0067">ATP-binding</keyword>
<dbReference type="Pfam" id="PF08245">
    <property type="entry name" value="Mur_ligase_M"/>
    <property type="match status" value="1"/>
</dbReference>
<dbReference type="AlphaFoldDB" id="A0A8J3ZQ05"/>
<evidence type="ECO:0000256" key="4">
    <source>
        <dbReference type="ARBA" id="ARBA00012968"/>
    </source>
</evidence>
<dbReference type="GO" id="GO:0071160">
    <property type="term" value="F:cyanophycin synthetase activity (L-aspartate-adding)"/>
    <property type="evidence" value="ECO:0007669"/>
    <property type="project" value="UniProtKB-EC"/>
</dbReference>
<feature type="domain" description="ATP-grasp" evidence="14">
    <location>
        <begin position="223"/>
        <end position="479"/>
    </location>
</feature>
<dbReference type="InterPro" id="IPR011810">
    <property type="entry name" value="Cya_phycin_syn"/>
</dbReference>
<dbReference type="RefSeq" id="WP_203925438.1">
    <property type="nucleotide sequence ID" value="NZ_BOPH01000003.1"/>
</dbReference>
<dbReference type="SUPFAM" id="SSF56059">
    <property type="entry name" value="Glutathione synthetase ATP-binding domain-like"/>
    <property type="match status" value="1"/>
</dbReference>
<dbReference type="SUPFAM" id="SSF53244">
    <property type="entry name" value="MurD-like peptide ligases, peptide-binding domain"/>
    <property type="match status" value="1"/>
</dbReference>
<dbReference type="Pfam" id="PF08443">
    <property type="entry name" value="RimK"/>
    <property type="match status" value="1"/>
</dbReference>
<dbReference type="PROSITE" id="PS50975">
    <property type="entry name" value="ATP_GRASP"/>
    <property type="match status" value="1"/>
</dbReference>
<evidence type="ECO:0000256" key="5">
    <source>
        <dbReference type="ARBA" id="ARBA00013005"/>
    </source>
</evidence>
<dbReference type="NCBIfam" id="NF010623">
    <property type="entry name" value="PRK14016.1"/>
    <property type="match status" value="1"/>
</dbReference>
<evidence type="ECO:0000256" key="3">
    <source>
        <dbReference type="ARBA" id="ARBA00011738"/>
    </source>
</evidence>
<dbReference type="EC" id="6.3.2.29" evidence="5"/>
<evidence type="ECO:0000256" key="12">
    <source>
        <dbReference type="ARBA" id="ARBA00048425"/>
    </source>
</evidence>
<keyword evidence="8 13" id="KW-0547">Nucleotide-binding</keyword>
<proteinExistence type="inferred from homology"/>
<evidence type="ECO:0000313" key="15">
    <source>
        <dbReference type="EMBL" id="GIJ65435.1"/>
    </source>
</evidence>
<dbReference type="GO" id="GO:0046872">
    <property type="term" value="F:metal ion binding"/>
    <property type="evidence" value="ECO:0007669"/>
    <property type="project" value="InterPro"/>
</dbReference>
<evidence type="ECO:0000256" key="8">
    <source>
        <dbReference type="ARBA" id="ARBA00022741"/>
    </source>
</evidence>
<dbReference type="Proteomes" id="UP000635606">
    <property type="component" value="Unassembled WGS sequence"/>
</dbReference>
<name>A0A8J3ZQ05_9ACTN</name>
<dbReference type="Gene3D" id="3.30.1490.20">
    <property type="entry name" value="ATP-grasp fold, A domain"/>
    <property type="match status" value="1"/>
</dbReference>
<dbReference type="InterPro" id="IPR044019">
    <property type="entry name" value="Cyanophycin_syn_N"/>
</dbReference>
<evidence type="ECO:0000256" key="7">
    <source>
        <dbReference type="ARBA" id="ARBA00022598"/>
    </source>
</evidence>
<comment type="catalytic activity">
    <reaction evidence="11">
        <text>[L-4-(L-arginin-2-N-yl)aspartate](n)-L-aspartate + L-arginine + ATP = [L-4-(L-arginin-2-N-yl)aspartate](n+1) + ADP + phosphate + H(+)</text>
        <dbReference type="Rhea" id="RHEA:23888"/>
        <dbReference type="Rhea" id="RHEA-COMP:13732"/>
        <dbReference type="Rhea" id="RHEA-COMP:13733"/>
        <dbReference type="ChEBI" id="CHEBI:15378"/>
        <dbReference type="ChEBI" id="CHEBI:30616"/>
        <dbReference type="ChEBI" id="CHEBI:32682"/>
        <dbReference type="ChEBI" id="CHEBI:43474"/>
        <dbReference type="ChEBI" id="CHEBI:137986"/>
        <dbReference type="ChEBI" id="CHEBI:137990"/>
        <dbReference type="ChEBI" id="CHEBI:456216"/>
        <dbReference type="EC" id="6.3.2.30"/>
    </reaction>
</comment>
<accession>A0A8J3ZQ05</accession>
<protein>
    <recommendedName>
        <fullName evidence="6">Cyanophycin synthetase</fullName>
        <ecNumber evidence="5">6.3.2.29</ecNumber>
        <ecNumber evidence="4">6.3.2.30</ecNumber>
    </recommendedName>
    <alternativeName>
        <fullName evidence="10">Cyanophycin synthase</fullName>
    </alternativeName>
</protein>
<dbReference type="Pfam" id="PF18921">
    <property type="entry name" value="Cyanophycin_syn"/>
    <property type="match status" value="1"/>
</dbReference>
<evidence type="ECO:0000256" key="10">
    <source>
        <dbReference type="ARBA" id="ARBA00031353"/>
    </source>
</evidence>
<comment type="similarity">
    <text evidence="2">In the C-terminal section; belongs to the MurCDEF family.</text>
</comment>
<evidence type="ECO:0000256" key="9">
    <source>
        <dbReference type="ARBA" id="ARBA00022840"/>
    </source>
</evidence>
<evidence type="ECO:0000313" key="16">
    <source>
        <dbReference type="Proteomes" id="UP000635606"/>
    </source>
</evidence>
<dbReference type="SUPFAM" id="SSF53623">
    <property type="entry name" value="MurD-like peptide ligases, catalytic domain"/>
    <property type="match status" value="1"/>
</dbReference>
<dbReference type="Gene3D" id="3.30.470.20">
    <property type="entry name" value="ATP-grasp fold, B domain"/>
    <property type="match status" value="1"/>
</dbReference>
<dbReference type="InterPro" id="IPR013815">
    <property type="entry name" value="ATP_grasp_subdomain_1"/>
</dbReference>
<dbReference type="NCBIfam" id="TIGR02068">
    <property type="entry name" value="cya_phycin_syn"/>
    <property type="match status" value="1"/>
</dbReference>
<reference evidence="15" key="1">
    <citation type="submission" date="2021-01" db="EMBL/GenBank/DDBJ databases">
        <title>Whole genome shotgun sequence of Virgisporangium ochraceum NBRC 16418.</title>
        <authorList>
            <person name="Komaki H."/>
            <person name="Tamura T."/>
        </authorList>
    </citation>
    <scope>NUCLEOTIDE SEQUENCE</scope>
    <source>
        <strain evidence="15">NBRC 16418</strain>
    </source>
</reference>
<dbReference type="InterPro" id="IPR013651">
    <property type="entry name" value="ATP-grasp_RimK-type"/>
</dbReference>
<dbReference type="InterPro" id="IPR036565">
    <property type="entry name" value="Mur-like_cat_sf"/>
</dbReference>